<feature type="transmembrane region" description="Helical" evidence="7">
    <location>
        <begin position="247"/>
        <end position="266"/>
    </location>
</feature>
<sequence length="482" mass="54640">MAAKVASAPNGAIHSKGQPPAEMVKQRKIVARASSSPKPTKPEDESLLSYLCSLICDHQIGISINLFLLLLLTHTFFPRARWRTSKFLHMSYYNPKTELYGCGTDDLQFVLLWVVILTGMRAAIMDYVLDPIARLAGVKSKKGLARFKEQGWLIIYYSGSWSLGMYIVYHSEFWWNLNGMWAGWPQREVNGLWKWYYLVQWASYLQQNLSVNIEEKRKDYAQMSIHHIFTSALIFFSYGYYHMRVGTAILCIMDFIDIVLPTAKLLKYTGYTKACDVAFGIFFGSWFITRHIFFNLVCWSIYAHTPTAMAPGCYLPDKSFVPMSSTKEFAALGGNDIWGNILKAYTDRNGPICWNPTIRYGFLSLLVSLQVLLVLWFVMILKVVWRVVTGRGADDVRSDDECEEDELSVDDDLNTPINAIKAGHEWVPVEQEVGVEALTFTRASPSVRKSKRTSGSRSSGMSIAGHGDRKELLGRIGCDKPT</sequence>
<feature type="transmembrane region" description="Helical" evidence="7">
    <location>
        <begin position="47"/>
        <end position="72"/>
    </location>
</feature>
<keyword evidence="4 7" id="KW-1133">Transmembrane helix</keyword>
<comment type="similarity">
    <text evidence="2">Belongs to the sphingosine N-acyltransferase family.</text>
</comment>
<dbReference type="PANTHER" id="PTHR12560">
    <property type="entry name" value="LONGEVITY ASSURANCE FACTOR 1 LAG1"/>
    <property type="match status" value="1"/>
</dbReference>
<evidence type="ECO:0000313" key="9">
    <source>
        <dbReference type="EMBL" id="KAH7112827.1"/>
    </source>
</evidence>
<dbReference type="GO" id="GO:0046513">
    <property type="term" value="P:ceramide biosynthetic process"/>
    <property type="evidence" value="ECO:0007669"/>
    <property type="project" value="InterPro"/>
</dbReference>
<evidence type="ECO:0000256" key="5">
    <source>
        <dbReference type="ARBA" id="ARBA00023136"/>
    </source>
</evidence>
<feature type="transmembrane region" description="Helical" evidence="7">
    <location>
        <begin position="360"/>
        <end position="381"/>
    </location>
</feature>
<dbReference type="EMBL" id="JAGMWT010000020">
    <property type="protein sequence ID" value="KAH7112827.1"/>
    <property type="molecule type" value="Genomic_DNA"/>
</dbReference>
<feature type="transmembrane region" description="Helical" evidence="7">
    <location>
        <begin position="225"/>
        <end position="241"/>
    </location>
</feature>
<dbReference type="GO" id="GO:0050291">
    <property type="term" value="F:sphingosine N-acyltransferase activity"/>
    <property type="evidence" value="ECO:0007669"/>
    <property type="project" value="InterPro"/>
</dbReference>
<dbReference type="GO" id="GO:0016020">
    <property type="term" value="C:membrane"/>
    <property type="evidence" value="ECO:0007669"/>
    <property type="project" value="UniProtKB-SubCell"/>
</dbReference>
<feature type="transmembrane region" description="Helical" evidence="7">
    <location>
        <begin position="278"/>
        <end position="302"/>
    </location>
</feature>
<evidence type="ECO:0000313" key="10">
    <source>
        <dbReference type="Proteomes" id="UP000700596"/>
    </source>
</evidence>
<dbReference type="OrthoDB" id="537032at2759"/>
<comment type="caution">
    <text evidence="9">The sequence shown here is derived from an EMBL/GenBank/DDBJ whole genome shotgun (WGS) entry which is preliminary data.</text>
</comment>
<proteinExistence type="inferred from homology"/>
<dbReference type="Proteomes" id="UP000700596">
    <property type="component" value="Unassembled WGS sequence"/>
</dbReference>
<evidence type="ECO:0000256" key="1">
    <source>
        <dbReference type="ARBA" id="ARBA00004141"/>
    </source>
</evidence>
<evidence type="ECO:0000256" key="6">
    <source>
        <dbReference type="SAM" id="MobiDB-lite"/>
    </source>
</evidence>
<evidence type="ECO:0000259" key="8">
    <source>
        <dbReference type="SMART" id="SM00724"/>
    </source>
</evidence>
<dbReference type="SMART" id="SM00724">
    <property type="entry name" value="TLC"/>
    <property type="match status" value="1"/>
</dbReference>
<evidence type="ECO:0000256" key="3">
    <source>
        <dbReference type="ARBA" id="ARBA00022692"/>
    </source>
</evidence>
<evidence type="ECO:0000256" key="2">
    <source>
        <dbReference type="ARBA" id="ARBA00009808"/>
    </source>
</evidence>
<reference evidence="9" key="1">
    <citation type="journal article" date="2021" name="Nat. Commun.">
        <title>Genetic determinants of endophytism in the Arabidopsis root mycobiome.</title>
        <authorList>
            <person name="Mesny F."/>
            <person name="Miyauchi S."/>
            <person name="Thiergart T."/>
            <person name="Pickel B."/>
            <person name="Atanasova L."/>
            <person name="Karlsson M."/>
            <person name="Huettel B."/>
            <person name="Barry K.W."/>
            <person name="Haridas S."/>
            <person name="Chen C."/>
            <person name="Bauer D."/>
            <person name="Andreopoulos W."/>
            <person name="Pangilinan J."/>
            <person name="LaButti K."/>
            <person name="Riley R."/>
            <person name="Lipzen A."/>
            <person name="Clum A."/>
            <person name="Drula E."/>
            <person name="Henrissat B."/>
            <person name="Kohler A."/>
            <person name="Grigoriev I.V."/>
            <person name="Martin F.M."/>
            <person name="Hacquard S."/>
        </authorList>
    </citation>
    <scope>NUCLEOTIDE SEQUENCE</scope>
    <source>
        <strain evidence="9">MPI-CAGE-CH-0243</strain>
    </source>
</reference>
<feature type="transmembrane region" description="Helical" evidence="7">
    <location>
        <begin position="150"/>
        <end position="169"/>
    </location>
</feature>
<feature type="region of interest" description="Disordered" evidence="6">
    <location>
        <begin position="446"/>
        <end position="465"/>
    </location>
</feature>
<keyword evidence="10" id="KW-1185">Reference proteome</keyword>
<feature type="region of interest" description="Disordered" evidence="6">
    <location>
        <begin position="1"/>
        <end position="24"/>
    </location>
</feature>
<evidence type="ECO:0000256" key="4">
    <source>
        <dbReference type="ARBA" id="ARBA00022989"/>
    </source>
</evidence>
<feature type="transmembrane region" description="Helical" evidence="7">
    <location>
        <begin position="109"/>
        <end position="129"/>
    </location>
</feature>
<protein>
    <submittedName>
        <fullName evidence="9">TLC domain-containing protein</fullName>
    </submittedName>
</protein>
<comment type="subcellular location">
    <subcellularLocation>
        <location evidence="1">Membrane</location>
        <topology evidence="1">Multi-pass membrane protein</topology>
    </subcellularLocation>
</comment>
<evidence type="ECO:0000256" key="7">
    <source>
        <dbReference type="SAM" id="Phobius"/>
    </source>
</evidence>
<accession>A0A9P9D5J5</accession>
<keyword evidence="5 7" id="KW-0472">Membrane</keyword>
<dbReference type="PANTHER" id="PTHR12560:SF0">
    <property type="entry name" value="LD18904P"/>
    <property type="match status" value="1"/>
</dbReference>
<dbReference type="InterPro" id="IPR016439">
    <property type="entry name" value="Lag1/Lac1-like"/>
</dbReference>
<feature type="domain" description="TLC" evidence="8">
    <location>
        <begin position="145"/>
        <end position="389"/>
    </location>
</feature>
<organism evidence="9 10">
    <name type="scientific">Dendryphion nanum</name>
    <dbReference type="NCBI Taxonomy" id="256645"/>
    <lineage>
        <taxon>Eukaryota</taxon>
        <taxon>Fungi</taxon>
        <taxon>Dikarya</taxon>
        <taxon>Ascomycota</taxon>
        <taxon>Pezizomycotina</taxon>
        <taxon>Dothideomycetes</taxon>
        <taxon>Pleosporomycetidae</taxon>
        <taxon>Pleosporales</taxon>
        <taxon>Torulaceae</taxon>
        <taxon>Dendryphion</taxon>
    </lineage>
</organism>
<name>A0A9P9D5J5_9PLEO</name>
<gene>
    <name evidence="9" type="ORF">B0J11DRAFT_180842</name>
</gene>
<keyword evidence="3 7" id="KW-0812">Transmembrane</keyword>
<dbReference type="InterPro" id="IPR006634">
    <property type="entry name" value="TLC-dom"/>
</dbReference>
<dbReference type="Pfam" id="PF03798">
    <property type="entry name" value="TRAM_LAG1_CLN8"/>
    <property type="match status" value="1"/>
</dbReference>
<dbReference type="AlphaFoldDB" id="A0A9P9D5J5"/>